<dbReference type="Proteomes" id="UP000467840">
    <property type="component" value="Chromosome 10"/>
</dbReference>
<keyword evidence="1" id="KW-0611">Plant defense</keyword>
<dbReference type="InterPro" id="IPR032675">
    <property type="entry name" value="LRR_dom_sf"/>
</dbReference>
<dbReference type="FunFam" id="1.10.8.430:FF:000003">
    <property type="entry name" value="Probable disease resistance protein At5g66910"/>
    <property type="match status" value="1"/>
</dbReference>
<dbReference type="InterPro" id="IPR044974">
    <property type="entry name" value="Disease_R_plants"/>
</dbReference>
<comment type="caution">
    <text evidence="2">The sequence shown here is derived from an EMBL/GenBank/DDBJ whole genome shotgun (WGS) entry which is preliminary data.</text>
</comment>
<dbReference type="GO" id="GO:0043531">
    <property type="term" value="F:ADP binding"/>
    <property type="evidence" value="ECO:0007669"/>
    <property type="project" value="InterPro"/>
</dbReference>
<evidence type="ECO:0000256" key="1">
    <source>
        <dbReference type="ARBA" id="ARBA00022821"/>
    </source>
</evidence>
<dbReference type="Gene3D" id="1.10.8.430">
    <property type="entry name" value="Helical domain of apoptotic protease-activating factors"/>
    <property type="match status" value="1"/>
</dbReference>
<organism evidence="2 3">
    <name type="scientific">Hevea brasiliensis</name>
    <name type="common">Para rubber tree</name>
    <name type="synonym">Siphonia brasiliensis</name>
    <dbReference type="NCBI Taxonomy" id="3981"/>
    <lineage>
        <taxon>Eukaryota</taxon>
        <taxon>Viridiplantae</taxon>
        <taxon>Streptophyta</taxon>
        <taxon>Embryophyta</taxon>
        <taxon>Tracheophyta</taxon>
        <taxon>Spermatophyta</taxon>
        <taxon>Magnoliopsida</taxon>
        <taxon>eudicotyledons</taxon>
        <taxon>Gunneridae</taxon>
        <taxon>Pentapetalae</taxon>
        <taxon>rosids</taxon>
        <taxon>fabids</taxon>
        <taxon>Malpighiales</taxon>
        <taxon>Euphorbiaceae</taxon>
        <taxon>Crotonoideae</taxon>
        <taxon>Micrandreae</taxon>
        <taxon>Hevea</taxon>
    </lineage>
</organism>
<gene>
    <name evidence="2" type="ORF">GH714_035199</name>
</gene>
<dbReference type="PANTHER" id="PTHR23155">
    <property type="entry name" value="DISEASE RESISTANCE PROTEIN RP"/>
    <property type="match status" value="1"/>
</dbReference>
<dbReference type="InterPro" id="IPR042197">
    <property type="entry name" value="Apaf_helical"/>
</dbReference>
<dbReference type="Gene3D" id="3.80.10.10">
    <property type="entry name" value="Ribonuclease Inhibitor"/>
    <property type="match status" value="1"/>
</dbReference>
<dbReference type="SUPFAM" id="SSF52058">
    <property type="entry name" value="L domain-like"/>
    <property type="match status" value="1"/>
</dbReference>
<dbReference type="PANTHER" id="PTHR23155:SF1239">
    <property type="entry name" value="NB-ARC DOMAIN-CONTAINING PROTEIN"/>
    <property type="match status" value="1"/>
</dbReference>
<proteinExistence type="predicted"/>
<dbReference type="SUPFAM" id="SSF52540">
    <property type="entry name" value="P-loop containing nucleoside triphosphate hydrolases"/>
    <property type="match status" value="1"/>
</dbReference>
<reference evidence="2 3" key="1">
    <citation type="journal article" date="2020" name="Mol. Plant">
        <title>The Chromosome-Based Rubber Tree Genome Provides New Insights into Spurge Genome Evolution and Rubber Biosynthesis.</title>
        <authorList>
            <person name="Liu J."/>
            <person name="Shi C."/>
            <person name="Shi C.C."/>
            <person name="Li W."/>
            <person name="Zhang Q.J."/>
            <person name="Zhang Y."/>
            <person name="Li K."/>
            <person name="Lu H.F."/>
            <person name="Shi C."/>
            <person name="Zhu S.T."/>
            <person name="Xiao Z.Y."/>
            <person name="Nan H."/>
            <person name="Yue Y."/>
            <person name="Zhu X.G."/>
            <person name="Wu Y."/>
            <person name="Hong X.N."/>
            <person name="Fan G.Y."/>
            <person name="Tong Y."/>
            <person name="Zhang D."/>
            <person name="Mao C.L."/>
            <person name="Liu Y.L."/>
            <person name="Hao S.J."/>
            <person name="Liu W.Q."/>
            <person name="Lv M.Q."/>
            <person name="Zhang H.B."/>
            <person name="Liu Y."/>
            <person name="Hu-Tang G.R."/>
            <person name="Wang J.P."/>
            <person name="Wang J.H."/>
            <person name="Sun Y.H."/>
            <person name="Ni S.B."/>
            <person name="Chen W.B."/>
            <person name="Zhang X.C."/>
            <person name="Jiao Y.N."/>
            <person name="Eichler E.E."/>
            <person name="Li G.H."/>
            <person name="Liu X."/>
            <person name="Gao L.Z."/>
        </authorList>
    </citation>
    <scope>NUCLEOTIDE SEQUENCE [LARGE SCALE GENOMIC DNA]</scope>
    <source>
        <strain evidence="3">cv. GT1</strain>
        <tissue evidence="2">Leaf</tissue>
    </source>
</reference>
<evidence type="ECO:0000313" key="2">
    <source>
        <dbReference type="EMBL" id="KAF2321187.1"/>
    </source>
</evidence>
<dbReference type="GO" id="GO:0098542">
    <property type="term" value="P:defense response to other organism"/>
    <property type="evidence" value="ECO:0007669"/>
    <property type="project" value="TreeGrafter"/>
</dbReference>
<dbReference type="EMBL" id="JAAGAX010000003">
    <property type="protein sequence ID" value="KAF2321187.1"/>
    <property type="molecule type" value="Genomic_DNA"/>
</dbReference>
<dbReference type="InterPro" id="IPR027417">
    <property type="entry name" value="P-loop_NTPase"/>
</dbReference>
<dbReference type="AlphaFoldDB" id="A0A6A6N6W5"/>
<evidence type="ECO:0000313" key="3">
    <source>
        <dbReference type="Proteomes" id="UP000467840"/>
    </source>
</evidence>
<name>A0A6A6N6W5_HEVBR</name>
<sequence>MKGCKLILTTSSLDVCRGMGCQKTIKVVSLSKFEAWQLLQDKLERPLSPEVMEIAKSIARECAGLPLGIITIAASMRGADDICEWRNALRELQESQAREGDMENEVFQVLKFSYNRLTNSALQQCFLYNGLYPEDHNIDREEVMDNGYVRMHDLLRDMAIQIMEVDPQAFVKAAKELVEMPEWRNWPKDLVRALKKLDLYGSEVDELPQVIECLSNLSYLDLRHTNIEELQPGILTKFSHMQFLILPLFTVKGEEVAPWRKLETLKCHFYDVGEFNTYWTSTSAPNLSLYQLSVGQSKPILY</sequence>
<accession>A0A6A6N6W5</accession>
<keyword evidence="3" id="KW-1185">Reference proteome</keyword>
<protein>
    <submittedName>
        <fullName evidence="2">Uncharacterized protein</fullName>
    </submittedName>
</protein>